<dbReference type="PANTHER" id="PTHR30055:SF234">
    <property type="entry name" value="HTH-TYPE TRANSCRIPTIONAL REGULATOR BETI"/>
    <property type="match status" value="1"/>
</dbReference>
<dbReference type="EMBL" id="JAXAVX010000001">
    <property type="protein sequence ID" value="MDX8150161.1"/>
    <property type="molecule type" value="Genomic_DNA"/>
</dbReference>
<evidence type="ECO:0000256" key="4">
    <source>
        <dbReference type="PROSITE-ProRule" id="PRU00335"/>
    </source>
</evidence>
<organism evidence="6 7">
    <name type="scientific">Patulibacter brassicae</name>
    <dbReference type="NCBI Taxonomy" id="1705717"/>
    <lineage>
        <taxon>Bacteria</taxon>
        <taxon>Bacillati</taxon>
        <taxon>Actinomycetota</taxon>
        <taxon>Thermoleophilia</taxon>
        <taxon>Solirubrobacterales</taxon>
        <taxon>Patulibacteraceae</taxon>
        <taxon>Patulibacter</taxon>
    </lineage>
</organism>
<keyword evidence="3" id="KW-0804">Transcription</keyword>
<dbReference type="PANTHER" id="PTHR30055">
    <property type="entry name" value="HTH-TYPE TRANSCRIPTIONAL REGULATOR RUTR"/>
    <property type="match status" value="1"/>
</dbReference>
<dbReference type="InterPro" id="IPR050109">
    <property type="entry name" value="HTH-type_TetR-like_transc_reg"/>
</dbReference>
<accession>A0ABU4VEE4</accession>
<evidence type="ECO:0000259" key="5">
    <source>
        <dbReference type="PROSITE" id="PS50977"/>
    </source>
</evidence>
<feature type="DNA-binding region" description="H-T-H motif" evidence="4">
    <location>
        <begin position="35"/>
        <end position="54"/>
    </location>
</feature>
<dbReference type="InterPro" id="IPR036271">
    <property type="entry name" value="Tet_transcr_reg_TetR-rel_C_sf"/>
</dbReference>
<evidence type="ECO:0000256" key="3">
    <source>
        <dbReference type="ARBA" id="ARBA00023163"/>
    </source>
</evidence>
<feature type="domain" description="HTH tetR-type" evidence="5">
    <location>
        <begin position="13"/>
        <end position="72"/>
    </location>
</feature>
<keyword evidence="1" id="KW-0805">Transcription regulation</keyword>
<dbReference type="Proteomes" id="UP001277761">
    <property type="component" value="Unassembled WGS sequence"/>
</dbReference>
<dbReference type="PROSITE" id="PS50977">
    <property type="entry name" value="HTH_TETR_2"/>
    <property type="match status" value="1"/>
</dbReference>
<dbReference type="PRINTS" id="PR00455">
    <property type="entry name" value="HTHTETR"/>
</dbReference>
<comment type="caution">
    <text evidence="6">The sequence shown here is derived from an EMBL/GenBank/DDBJ whole genome shotgun (WGS) entry which is preliminary data.</text>
</comment>
<evidence type="ECO:0000313" key="6">
    <source>
        <dbReference type="EMBL" id="MDX8150161.1"/>
    </source>
</evidence>
<evidence type="ECO:0000313" key="7">
    <source>
        <dbReference type="Proteomes" id="UP001277761"/>
    </source>
</evidence>
<dbReference type="InterPro" id="IPR009057">
    <property type="entry name" value="Homeodomain-like_sf"/>
</dbReference>
<keyword evidence="2 4" id="KW-0238">DNA-binding</keyword>
<dbReference type="SUPFAM" id="SSF48498">
    <property type="entry name" value="Tetracyclin repressor-like, C-terminal domain"/>
    <property type="match status" value="1"/>
</dbReference>
<evidence type="ECO:0000256" key="1">
    <source>
        <dbReference type="ARBA" id="ARBA00023015"/>
    </source>
</evidence>
<sequence>MVVPAPWAALTGEEKRERILAVADELFARRGTEVPMPVLADALGVGVGSIYRQVGSKDDLVGQLVIARAGVLRRRFAAAAAEPDAWSALQRATHETVDDCLDDALSQTAWDVAASSSDAVRDARQGATDALSALVAAARRQGALAGDASYEDLRLLFCALRELATIGRGGAHRMAELVLRGMAAPAVAA</sequence>
<evidence type="ECO:0000256" key="2">
    <source>
        <dbReference type="ARBA" id="ARBA00023125"/>
    </source>
</evidence>
<dbReference type="Pfam" id="PF00440">
    <property type="entry name" value="TetR_N"/>
    <property type="match status" value="1"/>
</dbReference>
<keyword evidence="7" id="KW-1185">Reference proteome</keyword>
<dbReference type="RefSeq" id="WP_319952313.1">
    <property type="nucleotide sequence ID" value="NZ_JAXAVX010000001.1"/>
</dbReference>
<proteinExistence type="predicted"/>
<dbReference type="Gene3D" id="1.10.357.10">
    <property type="entry name" value="Tetracycline Repressor, domain 2"/>
    <property type="match status" value="1"/>
</dbReference>
<name>A0ABU4VEE4_9ACTN</name>
<reference evidence="6 7" key="1">
    <citation type="submission" date="2023-11" db="EMBL/GenBank/DDBJ databases">
        <authorList>
            <person name="Xu M."/>
            <person name="Jiang T."/>
        </authorList>
    </citation>
    <scope>NUCLEOTIDE SEQUENCE [LARGE SCALE GENOMIC DNA]</scope>
    <source>
        <strain evidence="6 7">SD</strain>
    </source>
</reference>
<gene>
    <name evidence="6" type="ORF">SK069_01020</name>
</gene>
<protein>
    <submittedName>
        <fullName evidence="6">Helix-turn-helix domain-containing protein</fullName>
    </submittedName>
</protein>
<dbReference type="InterPro" id="IPR001647">
    <property type="entry name" value="HTH_TetR"/>
</dbReference>
<dbReference type="SUPFAM" id="SSF46689">
    <property type="entry name" value="Homeodomain-like"/>
    <property type="match status" value="1"/>
</dbReference>